<reference evidence="3 4" key="1">
    <citation type="submission" date="2015-03" db="EMBL/GenBank/DDBJ databases">
        <title>Genomics and transcriptomics of the oil-accumulating basidiomycete yeast T. oleaginosus allow insights into substrate utilization and the diverse evolutionary trajectories of mating systems in fungi.</title>
        <authorList>
            <consortium name="DOE Joint Genome Institute"/>
            <person name="Kourist R."/>
            <person name="Kracht O."/>
            <person name="Bracharz F."/>
            <person name="Lipzen A."/>
            <person name="Nolan M."/>
            <person name="Ohm R."/>
            <person name="Grigoriev I."/>
            <person name="Sun S."/>
            <person name="Heitman J."/>
            <person name="Bruck T."/>
            <person name="Nowrousian M."/>
        </authorList>
    </citation>
    <scope>NUCLEOTIDE SEQUENCE [LARGE SCALE GENOMIC DNA]</scope>
    <source>
        <strain evidence="3 4">IBC0246</strain>
    </source>
</reference>
<feature type="region of interest" description="Disordered" evidence="2">
    <location>
        <begin position="1"/>
        <end position="35"/>
    </location>
</feature>
<feature type="coiled-coil region" evidence="1">
    <location>
        <begin position="99"/>
        <end position="133"/>
    </location>
</feature>
<name>A0A0J0XF19_9TREE</name>
<feature type="coiled-coil region" evidence="1">
    <location>
        <begin position="511"/>
        <end position="560"/>
    </location>
</feature>
<dbReference type="Proteomes" id="UP000053611">
    <property type="component" value="Unassembled WGS sequence"/>
</dbReference>
<organism evidence="3 4">
    <name type="scientific">Cutaneotrichosporon oleaginosum</name>
    <dbReference type="NCBI Taxonomy" id="879819"/>
    <lineage>
        <taxon>Eukaryota</taxon>
        <taxon>Fungi</taxon>
        <taxon>Dikarya</taxon>
        <taxon>Basidiomycota</taxon>
        <taxon>Agaricomycotina</taxon>
        <taxon>Tremellomycetes</taxon>
        <taxon>Trichosporonales</taxon>
        <taxon>Trichosporonaceae</taxon>
        <taxon>Cutaneotrichosporon</taxon>
    </lineage>
</organism>
<evidence type="ECO:0000313" key="3">
    <source>
        <dbReference type="EMBL" id="KLT39665.1"/>
    </source>
</evidence>
<proteinExistence type="predicted"/>
<keyword evidence="1" id="KW-0175">Coiled coil</keyword>
<evidence type="ECO:0000256" key="1">
    <source>
        <dbReference type="SAM" id="Coils"/>
    </source>
</evidence>
<feature type="coiled-coil region" evidence="1">
    <location>
        <begin position="210"/>
        <end position="301"/>
    </location>
</feature>
<feature type="compositionally biased region" description="Low complexity" evidence="2">
    <location>
        <begin position="11"/>
        <end position="24"/>
    </location>
</feature>
<accession>A0A0J0XF19</accession>
<protein>
    <submittedName>
        <fullName evidence="3">Uncharacterized protein</fullName>
    </submittedName>
</protein>
<dbReference type="EMBL" id="KQ087252">
    <property type="protein sequence ID" value="KLT39665.1"/>
    <property type="molecule type" value="Genomic_DNA"/>
</dbReference>
<sequence>MLFGTVHPQHSGSGDSNASSSASAEHSPQNTPPSDEVINLAATVDHRLLIDDLTRDIENLIRSLKNPADRNFLTVGLAVEEAKREAEAAYTITIDTFKRESEERHAAQLNKLIEKAKREEELAAEEVKRHTSTVVEDTKRQAAAAIEEVKRKTASKIENEQRSSAAAVEKAKRDTAAAAAEAASLLAAQVEEEKEVASHIAEIDRAVAVADAVEAVMAEAAEEKEAALRKAAEEAEAARYEAVEDAKSEMEEHWSDKMAQALAKAEEDLNSALRAAEDAKADALTQAADKATQEKEAAVKAAIAAASHAGVQCVVCMDAGACQMPFRCRHVLMCHVDRCSAHRVYASTHTQGQSNSAAPIRVQIACVRTQCVMYLHGYDLKPHTASTAHPTLHPTRFFRFTMLYSEFHTRLEDNLSHFGLTTVDIFRTPPPPTAAVLEAISAALHPQPLTLPRGQRFMDGLSPALLLYAATHLSALQAENDMNLTLLARVEQERLRVTEFIQERPAAHTFETHTEIQIERAQEEVRKVKAEKKEKVRKLKREKKEQEQIFLEQLELAEERRYRSGIAKSSCTEQRSIKASASAVSIRLSAKCRSCASTSTCAKVS</sequence>
<dbReference type="GeneID" id="28986830"/>
<gene>
    <name evidence="3" type="ORF">CC85DRAFT_323305</name>
</gene>
<keyword evidence="4" id="KW-1185">Reference proteome</keyword>
<dbReference type="RefSeq" id="XP_018276156.1">
    <property type="nucleotide sequence ID" value="XM_018426227.1"/>
</dbReference>
<dbReference type="AlphaFoldDB" id="A0A0J0XF19"/>
<evidence type="ECO:0000313" key="4">
    <source>
        <dbReference type="Proteomes" id="UP000053611"/>
    </source>
</evidence>
<evidence type="ECO:0000256" key="2">
    <source>
        <dbReference type="SAM" id="MobiDB-lite"/>
    </source>
</evidence>